<comment type="caution">
    <text evidence="7">The sequence shown here is derived from an EMBL/GenBank/DDBJ whole genome shotgun (WGS) entry which is preliminary data.</text>
</comment>
<evidence type="ECO:0000256" key="5">
    <source>
        <dbReference type="ARBA" id="ARBA00023136"/>
    </source>
</evidence>
<evidence type="ECO:0000256" key="6">
    <source>
        <dbReference type="SAM" id="Phobius"/>
    </source>
</evidence>
<gene>
    <name evidence="7" type="ORF">OUY22_17860</name>
</gene>
<sequence>MLILFAVVAVADLIAVAWGIEWLEWVAKPLLCLVLAAYVLRTAPRQRLLATGLVFATAGDVALLVDGQVAFLVGMTAFLVMQICYIVVFVRLGSRPRLAAVAYLLVWAAAAVTLWQPLGGLAAPVLAYGLVLVAMAAFAAGVNAVAGIGGALFVFSDFLVGLGVTGADFSGRGVALMTTYILAQFLIVRGVLRATPPPQPA</sequence>
<keyword evidence="5 6" id="KW-0472">Membrane</keyword>
<evidence type="ECO:0000256" key="4">
    <source>
        <dbReference type="ARBA" id="ARBA00022989"/>
    </source>
</evidence>
<evidence type="ECO:0000256" key="3">
    <source>
        <dbReference type="ARBA" id="ARBA00022692"/>
    </source>
</evidence>
<proteinExistence type="inferred from homology"/>
<dbReference type="PANTHER" id="PTHR31885">
    <property type="entry name" value="GH04784P"/>
    <property type="match status" value="1"/>
</dbReference>
<keyword evidence="8" id="KW-1185">Reference proteome</keyword>
<name>A0ABT4SDR7_9ACTN</name>
<evidence type="ECO:0000313" key="8">
    <source>
        <dbReference type="Proteomes" id="UP001144036"/>
    </source>
</evidence>
<accession>A0ABT4SDR7</accession>
<dbReference type="Pfam" id="PF07947">
    <property type="entry name" value="YhhN"/>
    <property type="match status" value="1"/>
</dbReference>
<comment type="subcellular location">
    <subcellularLocation>
        <location evidence="1">Membrane</location>
        <topology evidence="1">Multi-pass membrane protein</topology>
    </subcellularLocation>
</comment>
<feature type="transmembrane region" description="Helical" evidence="6">
    <location>
        <begin position="71"/>
        <end position="90"/>
    </location>
</feature>
<feature type="transmembrane region" description="Helical" evidence="6">
    <location>
        <begin position="97"/>
        <end position="115"/>
    </location>
</feature>
<keyword evidence="4 6" id="KW-1133">Transmembrane helix</keyword>
<comment type="similarity">
    <text evidence="2">Belongs to the TMEM86 family.</text>
</comment>
<protein>
    <submittedName>
        <fullName evidence="7">Lysoplasmalogenase</fullName>
    </submittedName>
</protein>
<dbReference type="InterPro" id="IPR012506">
    <property type="entry name" value="TMEM86B-like"/>
</dbReference>
<dbReference type="Proteomes" id="UP001144036">
    <property type="component" value="Unassembled WGS sequence"/>
</dbReference>
<dbReference type="EMBL" id="JAPNNL010000065">
    <property type="protein sequence ID" value="MDA0635290.1"/>
    <property type="molecule type" value="Genomic_DNA"/>
</dbReference>
<evidence type="ECO:0000256" key="1">
    <source>
        <dbReference type="ARBA" id="ARBA00004141"/>
    </source>
</evidence>
<evidence type="ECO:0000256" key="2">
    <source>
        <dbReference type="ARBA" id="ARBA00007375"/>
    </source>
</evidence>
<keyword evidence="3 6" id="KW-0812">Transmembrane</keyword>
<evidence type="ECO:0000313" key="7">
    <source>
        <dbReference type="EMBL" id="MDA0635290.1"/>
    </source>
</evidence>
<reference evidence="7" key="1">
    <citation type="submission" date="2022-11" db="EMBL/GenBank/DDBJ databases">
        <title>Nonomuraea corallina sp. nov., a new species of the genus Nonomuraea isolated from sea side sediment in Thai sea.</title>
        <authorList>
            <person name="Ngamcharungchit C."/>
            <person name="Matsumoto A."/>
            <person name="Suriyachadkun C."/>
            <person name="Panbangred W."/>
            <person name="Inahashi Y."/>
            <person name="Intra B."/>
        </authorList>
    </citation>
    <scope>NUCLEOTIDE SEQUENCE</scope>
    <source>
        <strain evidence="7">MCN248</strain>
    </source>
</reference>
<dbReference type="PANTHER" id="PTHR31885:SF6">
    <property type="entry name" value="GH04784P"/>
    <property type="match status" value="1"/>
</dbReference>
<organism evidence="7 8">
    <name type="scientific">Nonomuraea corallina</name>
    <dbReference type="NCBI Taxonomy" id="2989783"/>
    <lineage>
        <taxon>Bacteria</taxon>
        <taxon>Bacillati</taxon>
        <taxon>Actinomycetota</taxon>
        <taxon>Actinomycetes</taxon>
        <taxon>Streptosporangiales</taxon>
        <taxon>Streptosporangiaceae</taxon>
        <taxon>Nonomuraea</taxon>
    </lineage>
</organism>
<dbReference type="RefSeq" id="WP_270156130.1">
    <property type="nucleotide sequence ID" value="NZ_JAPNNL010000065.1"/>
</dbReference>
<feature type="transmembrane region" description="Helical" evidence="6">
    <location>
        <begin position="173"/>
        <end position="192"/>
    </location>
</feature>